<dbReference type="InterPro" id="IPR020846">
    <property type="entry name" value="MFS_dom"/>
</dbReference>
<feature type="transmembrane region" description="Helical" evidence="7">
    <location>
        <begin position="158"/>
        <end position="177"/>
    </location>
</feature>
<feature type="compositionally biased region" description="Polar residues" evidence="6">
    <location>
        <begin position="1"/>
        <end position="10"/>
    </location>
</feature>
<feature type="domain" description="Major facilitator superfamily (MFS) profile" evidence="8">
    <location>
        <begin position="62"/>
        <end position="473"/>
    </location>
</feature>
<feature type="transmembrane region" description="Helical" evidence="7">
    <location>
        <begin position="100"/>
        <end position="121"/>
    </location>
</feature>
<dbReference type="Proteomes" id="UP000616885">
    <property type="component" value="Unassembled WGS sequence"/>
</dbReference>
<comment type="subcellular location">
    <subcellularLocation>
        <location evidence="1">Membrane</location>
        <topology evidence="1">Multi-pass membrane protein</topology>
    </subcellularLocation>
</comment>
<dbReference type="GO" id="GO:0022857">
    <property type="term" value="F:transmembrane transporter activity"/>
    <property type="evidence" value="ECO:0007669"/>
    <property type="project" value="InterPro"/>
</dbReference>
<evidence type="ECO:0000256" key="1">
    <source>
        <dbReference type="ARBA" id="ARBA00004141"/>
    </source>
</evidence>
<feature type="transmembrane region" description="Helical" evidence="7">
    <location>
        <begin position="380"/>
        <end position="403"/>
    </location>
</feature>
<dbReference type="EMBL" id="JADCTT010000007">
    <property type="protein sequence ID" value="KAF9749567.1"/>
    <property type="molecule type" value="Genomic_DNA"/>
</dbReference>
<evidence type="ECO:0000313" key="10">
    <source>
        <dbReference type="EMBL" id="KAF9749567.1"/>
    </source>
</evidence>
<protein>
    <recommendedName>
        <fullName evidence="8">Major facilitator superfamily (MFS) profile domain-containing protein</fullName>
    </recommendedName>
</protein>
<evidence type="ECO:0000256" key="5">
    <source>
        <dbReference type="ARBA" id="ARBA00023136"/>
    </source>
</evidence>
<dbReference type="PANTHER" id="PTHR43791">
    <property type="entry name" value="PERMEASE-RELATED"/>
    <property type="match status" value="1"/>
</dbReference>
<evidence type="ECO:0000256" key="4">
    <source>
        <dbReference type="ARBA" id="ARBA00022989"/>
    </source>
</evidence>
<feature type="transmembrane region" description="Helical" evidence="7">
    <location>
        <begin position="60"/>
        <end position="80"/>
    </location>
</feature>
<accession>A0A0B7KAK8</accession>
<evidence type="ECO:0000256" key="2">
    <source>
        <dbReference type="ARBA" id="ARBA00022448"/>
    </source>
</evidence>
<feature type="transmembrane region" description="Helical" evidence="7">
    <location>
        <begin position="415"/>
        <end position="436"/>
    </location>
</feature>
<dbReference type="InterPro" id="IPR036259">
    <property type="entry name" value="MFS_trans_sf"/>
</dbReference>
<dbReference type="InterPro" id="IPR011701">
    <property type="entry name" value="MFS"/>
</dbReference>
<dbReference type="PANTHER" id="PTHR43791:SF19">
    <property type="entry name" value="TRANSPORTER, PUTATIVE (AFU_ORTHOLOGUE AFUA_1G01812)-RELATED"/>
    <property type="match status" value="1"/>
</dbReference>
<name>A0A0B7KAK8_BIOOC</name>
<dbReference type="Pfam" id="PF07690">
    <property type="entry name" value="MFS_1"/>
    <property type="match status" value="1"/>
</dbReference>
<gene>
    <name evidence="9" type="ORF">BN869_000008610_1</name>
    <name evidence="10" type="ORF">IM811_015594</name>
</gene>
<reference evidence="10" key="2">
    <citation type="submission" date="2020-10" db="EMBL/GenBank/DDBJ databases">
        <title>High-Quality Genome Resource of Clonostachys rosea strain S41 by Oxford Nanopore Long-Read Sequencing.</title>
        <authorList>
            <person name="Wang H."/>
        </authorList>
    </citation>
    <scope>NUCLEOTIDE SEQUENCE</scope>
    <source>
        <strain evidence="10">S41</strain>
    </source>
</reference>
<feature type="transmembrane region" description="Helical" evidence="7">
    <location>
        <begin position="355"/>
        <end position="374"/>
    </location>
</feature>
<dbReference type="AlphaFoldDB" id="A0A0B7KAK8"/>
<sequence>MSAATSTSTVMVLGGDQEKGGRTVDVERSAALEAFPDQDKDKTDEEKKKIDRDLVWKTDLWLVPWLAVLYCFCFICRTNIGNAKLQGMETALGMSGIDYNMSLTIFFIAYAFFDPITNAILKKSSPRVFFTMIMVVSGVIVTLTGLCSNYSGLLAARFFLGVAQSAFFPGVNYYLSCWYKSSEIGLRSAVFFSAAALAGSFSGLLAFGIAKMDGVAGLQGWAWIFILEGIATFLSGVICWFMPLDWPATAHFLSAEDRIRVQRRLLLAKQSAVAEHFDKRYVFEACKDWKTYGYMLVYTGCLMPLYAFALFLPTIIQGMGKSGATAQILSVPPYACAAVFTIIVGYIADRTRCRGWCNIAPTLLAIVGFVILIATDNVNAQYAGTFLGAMGIYPTIPNSLSWVSNNTEGSLKRAIALGMVIGFGTLNGAVSSNIYMTKEKPRYWTGHATVLAYLVVCLLGGSLLVHFALAAENKKRKNGERDSMFEKLSKDELLIKGDKRPDFIYTL</sequence>
<evidence type="ECO:0000256" key="7">
    <source>
        <dbReference type="SAM" id="Phobius"/>
    </source>
</evidence>
<evidence type="ECO:0000256" key="3">
    <source>
        <dbReference type="ARBA" id="ARBA00022692"/>
    </source>
</evidence>
<dbReference type="PROSITE" id="PS50850">
    <property type="entry name" value="MFS"/>
    <property type="match status" value="1"/>
</dbReference>
<evidence type="ECO:0000256" key="6">
    <source>
        <dbReference type="SAM" id="MobiDB-lite"/>
    </source>
</evidence>
<keyword evidence="4 7" id="KW-1133">Transmembrane helix</keyword>
<evidence type="ECO:0000259" key="8">
    <source>
        <dbReference type="PROSITE" id="PS50850"/>
    </source>
</evidence>
<feature type="transmembrane region" description="Helical" evidence="7">
    <location>
        <begin position="221"/>
        <end position="242"/>
    </location>
</feature>
<reference evidence="9" key="1">
    <citation type="submission" date="2015-01" db="EMBL/GenBank/DDBJ databases">
        <authorList>
            <person name="Durling Mikael"/>
        </authorList>
    </citation>
    <scope>NUCLEOTIDE SEQUENCE</scope>
</reference>
<dbReference type="FunFam" id="1.20.1250.20:FF:000068">
    <property type="entry name" value="MFS general substrate transporter"/>
    <property type="match status" value="1"/>
</dbReference>
<proteinExistence type="predicted"/>
<feature type="transmembrane region" description="Helical" evidence="7">
    <location>
        <begin position="295"/>
        <end position="316"/>
    </location>
</feature>
<feature type="transmembrane region" description="Helical" evidence="7">
    <location>
        <begin position="189"/>
        <end position="209"/>
    </location>
</feature>
<keyword evidence="3 7" id="KW-0812">Transmembrane</keyword>
<feature type="transmembrane region" description="Helical" evidence="7">
    <location>
        <begin position="128"/>
        <end position="146"/>
    </location>
</feature>
<dbReference type="SUPFAM" id="SSF103473">
    <property type="entry name" value="MFS general substrate transporter"/>
    <property type="match status" value="1"/>
</dbReference>
<keyword evidence="2" id="KW-0813">Transport</keyword>
<feature type="transmembrane region" description="Helical" evidence="7">
    <location>
        <begin position="448"/>
        <end position="471"/>
    </location>
</feature>
<evidence type="ECO:0000313" key="9">
    <source>
        <dbReference type="EMBL" id="CEO52552.1"/>
    </source>
</evidence>
<dbReference type="GO" id="GO:0016020">
    <property type="term" value="C:membrane"/>
    <property type="evidence" value="ECO:0007669"/>
    <property type="project" value="UniProtKB-SubCell"/>
</dbReference>
<feature type="transmembrane region" description="Helical" evidence="7">
    <location>
        <begin position="328"/>
        <end position="348"/>
    </location>
</feature>
<dbReference type="Gene3D" id="1.20.1250.20">
    <property type="entry name" value="MFS general substrate transporter like domains"/>
    <property type="match status" value="2"/>
</dbReference>
<feature type="region of interest" description="Disordered" evidence="6">
    <location>
        <begin position="1"/>
        <end position="23"/>
    </location>
</feature>
<dbReference type="FunFam" id="1.20.1250.20:FF:000034">
    <property type="entry name" value="MFS general substrate transporter"/>
    <property type="match status" value="1"/>
</dbReference>
<organism evidence="9">
    <name type="scientific">Bionectria ochroleuca</name>
    <name type="common">Gliocladium roseum</name>
    <dbReference type="NCBI Taxonomy" id="29856"/>
    <lineage>
        <taxon>Eukaryota</taxon>
        <taxon>Fungi</taxon>
        <taxon>Dikarya</taxon>
        <taxon>Ascomycota</taxon>
        <taxon>Pezizomycotina</taxon>
        <taxon>Sordariomycetes</taxon>
        <taxon>Hypocreomycetidae</taxon>
        <taxon>Hypocreales</taxon>
        <taxon>Bionectriaceae</taxon>
        <taxon>Clonostachys</taxon>
    </lineage>
</organism>
<dbReference type="EMBL" id="CDPU01000029">
    <property type="protein sequence ID" value="CEO52552.1"/>
    <property type="molecule type" value="Genomic_DNA"/>
</dbReference>
<keyword evidence="5 7" id="KW-0472">Membrane</keyword>